<name>A0AAV7Q9T4_PLEWA</name>
<organism evidence="2 3">
    <name type="scientific">Pleurodeles waltl</name>
    <name type="common">Iberian ribbed newt</name>
    <dbReference type="NCBI Taxonomy" id="8319"/>
    <lineage>
        <taxon>Eukaryota</taxon>
        <taxon>Metazoa</taxon>
        <taxon>Chordata</taxon>
        <taxon>Craniata</taxon>
        <taxon>Vertebrata</taxon>
        <taxon>Euteleostomi</taxon>
        <taxon>Amphibia</taxon>
        <taxon>Batrachia</taxon>
        <taxon>Caudata</taxon>
        <taxon>Salamandroidea</taxon>
        <taxon>Salamandridae</taxon>
        <taxon>Pleurodelinae</taxon>
        <taxon>Pleurodeles</taxon>
    </lineage>
</organism>
<gene>
    <name evidence="2" type="ORF">NDU88_003491</name>
</gene>
<reference evidence="2" key="1">
    <citation type="journal article" date="2022" name="bioRxiv">
        <title>Sequencing and chromosome-scale assembly of the giantPleurodeles waltlgenome.</title>
        <authorList>
            <person name="Brown T."/>
            <person name="Elewa A."/>
            <person name="Iarovenko S."/>
            <person name="Subramanian E."/>
            <person name="Araus A.J."/>
            <person name="Petzold A."/>
            <person name="Susuki M."/>
            <person name="Suzuki K.-i.T."/>
            <person name="Hayashi T."/>
            <person name="Toyoda A."/>
            <person name="Oliveira C."/>
            <person name="Osipova E."/>
            <person name="Leigh N.D."/>
            <person name="Simon A."/>
            <person name="Yun M.H."/>
        </authorList>
    </citation>
    <scope>NUCLEOTIDE SEQUENCE</scope>
    <source>
        <strain evidence="2">20211129_DDA</strain>
        <tissue evidence="2">Liver</tissue>
    </source>
</reference>
<feature type="region of interest" description="Disordered" evidence="1">
    <location>
        <begin position="148"/>
        <end position="181"/>
    </location>
</feature>
<evidence type="ECO:0000313" key="2">
    <source>
        <dbReference type="EMBL" id="KAJ1137078.1"/>
    </source>
</evidence>
<dbReference type="Proteomes" id="UP001066276">
    <property type="component" value="Chromosome 6"/>
</dbReference>
<evidence type="ECO:0000256" key="1">
    <source>
        <dbReference type="SAM" id="MobiDB-lite"/>
    </source>
</evidence>
<dbReference type="AlphaFoldDB" id="A0AAV7Q9T4"/>
<accession>A0AAV7Q9T4</accession>
<proteinExistence type="predicted"/>
<comment type="caution">
    <text evidence="2">The sequence shown here is derived from an EMBL/GenBank/DDBJ whole genome shotgun (WGS) entry which is preliminary data.</text>
</comment>
<keyword evidence="3" id="KW-1185">Reference proteome</keyword>
<dbReference type="EMBL" id="JANPWB010000010">
    <property type="protein sequence ID" value="KAJ1137078.1"/>
    <property type="molecule type" value="Genomic_DNA"/>
</dbReference>
<protein>
    <submittedName>
        <fullName evidence="2">Uncharacterized protein</fullName>
    </submittedName>
</protein>
<feature type="region of interest" description="Disordered" evidence="1">
    <location>
        <begin position="106"/>
        <end position="127"/>
    </location>
</feature>
<sequence length="181" mass="18862">MVGPATSVLTVRARWALLELPAPLGARGQRPSPRGNAGGSSLFPPSLQCPTRLPLVHKARTGLGRAEATCRCCSSSAPPPSSVPPQLGSCCRDSPVSLLNHRSTRNQQTISPVAPPGPQTQADSPRQLRASRALAAARIAKLPWPVRLSPGRSARPPGLRSAPPVTLEALGDGARDRCATV</sequence>
<feature type="region of interest" description="Disordered" evidence="1">
    <location>
        <begin position="24"/>
        <end position="43"/>
    </location>
</feature>
<evidence type="ECO:0000313" key="3">
    <source>
        <dbReference type="Proteomes" id="UP001066276"/>
    </source>
</evidence>